<sequence>MPIDRFTPAVADLHALAIALDAWQRDDAPLQLHAGDLGWHARLGAETTAAALRVWRRDERPIAVGLLDGPGLVRLGIAPEAHDDAELAARIADDVHDPGAGVLPEGPAAVEARGAHALLAALVERGWTEDEPWVPLVRDLDAEVEPHGLRIEVVGPEADAAVRDARDAVVAASFGAPSGRAERWVALESSPVAARAHSLLGYDDAGEPVAAVTVWSAGHGRLGILEPMGVDPAHRGRGHGRAICLAAAAALQELGASAAAVATPSDNEGAVAAYRSAGFVAGPASRDLLRP</sequence>
<dbReference type="EMBL" id="BMLM01000002">
    <property type="protein sequence ID" value="GGN87035.1"/>
    <property type="molecule type" value="Genomic_DNA"/>
</dbReference>
<evidence type="ECO:0000313" key="3">
    <source>
        <dbReference type="Proteomes" id="UP000626982"/>
    </source>
</evidence>
<keyword evidence="3" id="KW-1185">Reference proteome</keyword>
<dbReference type="Gene3D" id="3.40.630.30">
    <property type="match status" value="1"/>
</dbReference>
<dbReference type="InterPro" id="IPR000182">
    <property type="entry name" value="GNAT_dom"/>
</dbReference>
<dbReference type="RefSeq" id="WP_188718279.1">
    <property type="nucleotide sequence ID" value="NZ_BAABBD010000003.1"/>
</dbReference>
<dbReference type="CDD" id="cd04301">
    <property type="entry name" value="NAT_SF"/>
    <property type="match status" value="1"/>
</dbReference>
<comment type="caution">
    <text evidence="2">The sequence shown here is derived from an EMBL/GenBank/DDBJ whole genome shotgun (WGS) entry which is preliminary data.</text>
</comment>
<dbReference type="PROSITE" id="PS51186">
    <property type="entry name" value="GNAT"/>
    <property type="match status" value="1"/>
</dbReference>
<evidence type="ECO:0000313" key="2">
    <source>
        <dbReference type="EMBL" id="GGN87035.1"/>
    </source>
</evidence>
<feature type="domain" description="N-acetyltransferase" evidence="1">
    <location>
        <begin position="149"/>
        <end position="291"/>
    </location>
</feature>
<evidence type="ECO:0000259" key="1">
    <source>
        <dbReference type="PROSITE" id="PS51186"/>
    </source>
</evidence>
<proteinExistence type="predicted"/>
<dbReference type="SUPFAM" id="SSF55729">
    <property type="entry name" value="Acyl-CoA N-acyltransferases (Nat)"/>
    <property type="match status" value="1"/>
</dbReference>
<dbReference type="Pfam" id="PF00583">
    <property type="entry name" value="Acetyltransf_1"/>
    <property type="match status" value="1"/>
</dbReference>
<protein>
    <recommendedName>
        <fullName evidence="1">N-acetyltransferase domain-containing protein</fullName>
    </recommendedName>
</protein>
<accession>A0ABQ2KLT7</accession>
<dbReference type="InterPro" id="IPR016181">
    <property type="entry name" value="Acyl_CoA_acyltransferase"/>
</dbReference>
<dbReference type="Proteomes" id="UP000626982">
    <property type="component" value="Unassembled WGS sequence"/>
</dbReference>
<organism evidence="2 3">
    <name type="scientific">Agrococcus terreus</name>
    <dbReference type="NCBI Taxonomy" id="574649"/>
    <lineage>
        <taxon>Bacteria</taxon>
        <taxon>Bacillati</taxon>
        <taxon>Actinomycetota</taxon>
        <taxon>Actinomycetes</taxon>
        <taxon>Micrococcales</taxon>
        <taxon>Microbacteriaceae</taxon>
        <taxon>Agrococcus</taxon>
    </lineage>
</organism>
<name>A0ABQ2KLT7_9MICO</name>
<gene>
    <name evidence="2" type="ORF">GCM10010968_21160</name>
</gene>
<reference evidence="3" key="1">
    <citation type="journal article" date="2019" name="Int. J. Syst. Evol. Microbiol.">
        <title>The Global Catalogue of Microorganisms (GCM) 10K type strain sequencing project: providing services to taxonomists for standard genome sequencing and annotation.</title>
        <authorList>
            <consortium name="The Broad Institute Genomics Platform"/>
            <consortium name="The Broad Institute Genome Sequencing Center for Infectious Disease"/>
            <person name="Wu L."/>
            <person name="Ma J."/>
        </authorList>
    </citation>
    <scope>NUCLEOTIDE SEQUENCE [LARGE SCALE GENOMIC DNA]</scope>
    <source>
        <strain evidence="3">CGMCC 1.6960</strain>
    </source>
</reference>